<dbReference type="GO" id="GO:0008408">
    <property type="term" value="F:3'-5' exonuclease activity"/>
    <property type="evidence" value="ECO:0007669"/>
    <property type="project" value="TreeGrafter"/>
</dbReference>
<dbReference type="InterPro" id="IPR036397">
    <property type="entry name" value="RNaseH_sf"/>
</dbReference>
<name>A0A371PLM8_9BACL</name>
<keyword evidence="2" id="KW-0540">Nuclease</keyword>
<dbReference type="OrthoDB" id="9776650at2"/>
<keyword evidence="3" id="KW-1185">Reference proteome</keyword>
<dbReference type="PANTHER" id="PTHR30231">
    <property type="entry name" value="DNA POLYMERASE III SUBUNIT EPSILON"/>
    <property type="match status" value="1"/>
</dbReference>
<keyword evidence="2" id="KW-0269">Exonuclease</keyword>
<accession>A0A371PLM8</accession>
<organism evidence="2 3">
    <name type="scientific">Paenibacillus paeoniae</name>
    <dbReference type="NCBI Taxonomy" id="2292705"/>
    <lineage>
        <taxon>Bacteria</taxon>
        <taxon>Bacillati</taxon>
        <taxon>Bacillota</taxon>
        <taxon>Bacilli</taxon>
        <taxon>Bacillales</taxon>
        <taxon>Paenibacillaceae</taxon>
        <taxon>Paenibacillus</taxon>
    </lineage>
</organism>
<dbReference type="InterPro" id="IPR013520">
    <property type="entry name" value="Ribonucl_H"/>
</dbReference>
<dbReference type="InterPro" id="IPR012337">
    <property type="entry name" value="RNaseH-like_sf"/>
</dbReference>
<keyword evidence="2" id="KW-0378">Hydrolase</keyword>
<dbReference type="GO" id="GO:0003676">
    <property type="term" value="F:nucleic acid binding"/>
    <property type="evidence" value="ECO:0007669"/>
    <property type="project" value="InterPro"/>
</dbReference>
<dbReference type="GO" id="GO:0045004">
    <property type="term" value="P:DNA replication proofreading"/>
    <property type="evidence" value="ECO:0007669"/>
    <property type="project" value="TreeGrafter"/>
</dbReference>
<dbReference type="GO" id="GO:0005829">
    <property type="term" value="C:cytosol"/>
    <property type="evidence" value="ECO:0007669"/>
    <property type="project" value="TreeGrafter"/>
</dbReference>
<feature type="domain" description="Exonuclease" evidence="1">
    <location>
        <begin position="47"/>
        <end position="222"/>
    </location>
</feature>
<dbReference type="Pfam" id="PF00929">
    <property type="entry name" value="RNase_T"/>
    <property type="match status" value="1"/>
</dbReference>
<dbReference type="SUPFAM" id="SSF53098">
    <property type="entry name" value="Ribonuclease H-like"/>
    <property type="match status" value="1"/>
</dbReference>
<evidence type="ECO:0000259" key="1">
    <source>
        <dbReference type="SMART" id="SM00479"/>
    </source>
</evidence>
<proteinExistence type="predicted"/>
<gene>
    <name evidence="2" type="ORF">DX130_08380</name>
</gene>
<dbReference type="CDD" id="cd06127">
    <property type="entry name" value="DEDDh"/>
    <property type="match status" value="1"/>
</dbReference>
<dbReference type="EMBL" id="QUBQ01000001">
    <property type="protein sequence ID" value="REK77013.1"/>
    <property type="molecule type" value="Genomic_DNA"/>
</dbReference>
<dbReference type="PANTHER" id="PTHR30231:SF41">
    <property type="entry name" value="DNA POLYMERASE III SUBUNIT EPSILON"/>
    <property type="match status" value="1"/>
</dbReference>
<dbReference type="AlphaFoldDB" id="A0A371PLM8"/>
<protein>
    <submittedName>
        <fullName evidence="2">3'-5' exonuclease</fullName>
    </submittedName>
</protein>
<evidence type="ECO:0000313" key="2">
    <source>
        <dbReference type="EMBL" id="REK77013.1"/>
    </source>
</evidence>
<dbReference type="SMART" id="SM00479">
    <property type="entry name" value="EXOIII"/>
    <property type="match status" value="1"/>
</dbReference>
<dbReference type="Gene3D" id="3.30.420.10">
    <property type="entry name" value="Ribonuclease H-like superfamily/Ribonuclease H"/>
    <property type="match status" value="1"/>
</dbReference>
<comment type="caution">
    <text evidence="2">The sequence shown here is derived from an EMBL/GenBank/DDBJ whole genome shotgun (WGS) entry which is preliminary data.</text>
</comment>
<sequence>MSRCLKQAEGDRTAANHNRSGRMKLQIISEVEYEVSELKVDNLFNESYCVFDLEATGINPERDHIIQIGAVRISAGNDDSSQSNPSFMTYVRSPEPISPFIEQLTGVTNEHIADAPCWEIAYEDFRTFAKDTILVTQAGYEYDWPLIQAECHRRQLPALNAPILDTKLLYQYLYPEEQAIISTNLLMERLGVDDSGLARHDALSDSYRIAKIFWRLLDQYRERSIHSLNLSHPMTIKRFQLPKPK</sequence>
<evidence type="ECO:0000313" key="3">
    <source>
        <dbReference type="Proteomes" id="UP000261905"/>
    </source>
</evidence>
<dbReference type="Proteomes" id="UP000261905">
    <property type="component" value="Unassembled WGS sequence"/>
</dbReference>
<reference evidence="2 3" key="1">
    <citation type="submission" date="2018-08" db="EMBL/GenBank/DDBJ databases">
        <title>Paenibacillus sp. M4BSY-1, whole genome shotgun sequence.</title>
        <authorList>
            <person name="Tuo L."/>
        </authorList>
    </citation>
    <scope>NUCLEOTIDE SEQUENCE [LARGE SCALE GENOMIC DNA]</scope>
    <source>
        <strain evidence="2 3">M4BSY-1</strain>
    </source>
</reference>